<dbReference type="NCBIfam" id="NF002879">
    <property type="entry name" value="PRK03333.1"/>
    <property type="match status" value="1"/>
</dbReference>
<keyword evidence="2 8" id="KW-0963">Cytoplasm</keyword>
<sequence>MILGLTGGIATGKSTVAAMLKERGAVLIDADQVARDVVEPGTEGLERIRERFGNGVIQEDGRLNRAALGKIIFKDEALRKELNRLLHPLIMEEMQQRTGSALAKNPHAIVIWDVPLLIEENLTQFVEKVIVVYVPESVQLQRLMKRNALSEEEARERMAAQLSIEEKKRVADFVIDNSDSLEMTERQVDQLWNYLTLKSGSNQP</sequence>
<dbReference type="EMBL" id="FOCQ01000004">
    <property type="protein sequence ID" value="SEM97618.1"/>
    <property type="molecule type" value="Genomic_DNA"/>
</dbReference>
<dbReference type="GO" id="GO:0015937">
    <property type="term" value="P:coenzyme A biosynthetic process"/>
    <property type="evidence" value="ECO:0007669"/>
    <property type="project" value="UniProtKB-UniRule"/>
</dbReference>
<dbReference type="RefSeq" id="WP_089966184.1">
    <property type="nucleotide sequence ID" value="NZ_FOCQ01000004.1"/>
</dbReference>
<dbReference type="OrthoDB" id="9812943at2"/>
<organism evidence="10 11">
    <name type="scientific">Lihuaxuella thermophila</name>
    <dbReference type="NCBI Taxonomy" id="1173111"/>
    <lineage>
        <taxon>Bacteria</taxon>
        <taxon>Bacillati</taxon>
        <taxon>Bacillota</taxon>
        <taxon>Bacilli</taxon>
        <taxon>Bacillales</taxon>
        <taxon>Thermoactinomycetaceae</taxon>
        <taxon>Lihuaxuella</taxon>
    </lineage>
</organism>
<dbReference type="GO" id="GO:0005737">
    <property type="term" value="C:cytoplasm"/>
    <property type="evidence" value="ECO:0007669"/>
    <property type="project" value="UniProtKB-SubCell"/>
</dbReference>
<keyword evidence="5 8" id="KW-0418">Kinase</keyword>
<comment type="pathway">
    <text evidence="8">Cofactor biosynthesis; coenzyme A biosynthesis; CoA from (R)-pantothenate: step 5/5.</text>
</comment>
<dbReference type="InterPro" id="IPR027417">
    <property type="entry name" value="P-loop_NTPase"/>
</dbReference>
<dbReference type="InterPro" id="IPR001977">
    <property type="entry name" value="Depp_CoAkinase"/>
</dbReference>
<evidence type="ECO:0000256" key="9">
    <source>
        <dbReference type="NCBIfam" id="TIGR00152"/>
    </source>
</evidence>
<keyword evidence="11" id="KW-1185">Reference proteome</keyword>
<evidence type="ECO:0000256" key="4">
    <source>
        <dbReference type="ARBA" id="ARBA00022741"/>
    </source>
</evidence>
<dbReference type="PROSITE" id="PS51219">
    <property type="entry name" value="DPCK"/>
    <property type="match status" value="1"/>
</dbReference>
<keyword evidence="6 8" id="KW-0067">ATP-binding</keyword>
<protein>
    <recommendedName>
        <fullName evidence="8 9">Dephospho-CoA kinase</fullName>
        <ecNumber evidence="8 9">2.7.1.24</ecNumber>
    </recommendedName>
    <alternativeName>
        <fullName evidence="8">Dephosphocoenzyme A kinase</fullName>
    </alternativeName>
</protein>
<evidence type="ECO:0000256" key="3">
    <source>
        <dbReference type="ARBA" id="ARBA00022679"/>
    </source>
</evidence>
<reference evidence="10 11" key="1">
    <citation type="submission" date="2016-10" db="EMBL/GenBank/DDBJ databases">
        <authorList>
            <person name="de Groot N.N."/>
        </authorList>
    </citation>
    <scope>NUCLEOTIDE SEQUENCE [LARGE SCALE GENOMIC DNA]</scope>
    <source>
        <strain evidence="10 11">DSM 46701</strain>
    </source>
</reference>
<dbReference type="FunFam" id="3.40.50.300:FF:000991">
    <property type="entry name" value="Dephospho-CoA kinase"/>
    <property type="match status" value="1"/>
</dbReference>
<dbReference type="Proteomes" id="UP000199695">
    <property type="component" value="Unassembled WGS sequence"/>
</dbReference>
<dbReference type="STRING" id="1173111.SAMN05444955_10474"/>
<evidence type="ECO:0000256" key="8">
    <source>
        <dbReference type="HAMAP-Rule" id="MF_00376"/>
    </source>
</evidence>
<dbReference type="HAMAP" id="MF_00376">
    <property type="entry name" value="Dephospho_CoA_kinase"/>
    <property type="match status" value="1"/>
</dbReference>
<evidence type="ECO:0000256" key="2">
    <source>
        <dbReference type="ARBA" id="ARBA00022490"/>
    </source>
</evidence>
<dbReference type="EC" id="2.7.1.24" evidence="8 9"/>
<keyword evidence="3 8" id="KW-0808">Transferase</keyword>
<dbReference type="NCBIfam" id="TIGR00152">
    <property type="entry name" value="dephospho-CoA kinase"/>
    <property type="match status" value="1"/>
</dbReference>
<name>A0A1H8CTG4_9BACL</name>
<gene>
    <name evidence="8" type="primary">coaE</name>
    <name evidence="10" type="ORF">SAMN05444955_10474</name>
</gene>
<evidence type="ECO:0000256" key="5">
    <source>
        <dbReference type="ARBA" id="ARBA00022777"/>
    </source>
</evidence>
<evidence type="ECO:0000256" key="1">
    <source>
        <dbReference type="ARBA" id="ARBA00009018"/>
    </source>
</evidence>
<dbReference type="UniPathway" id="UPA00241">
    <property type="reaction ID" value="UER00356"/>
</dbReference>
<dbReference type="PANTHER" id="PTHR10695:SF46">
    <property type="entry name" value="BIFUNCTIONAL COENZYME A SYNTHASE-RELATED"/>
    <property type="match status" value="1"/>
</dbReference>
<dbReference type="SUPFAM" id="SSF52540">
    <property type="entry name" value="P-loop containing nucleoside triphosphate hydrolases"/>
    <property type="match status" value="1"/>
</dbReference>
<dbReference type="Gene3D" id="3.40.50.300">
    <property type="entry name" value="P-loop containing nucleotide triphosphate hydrolases"/>
    <property type="match status" value="1"/>
</dbReference>
<proteinExistence type="inferred from homology"/>
<evidence type="ECO:0000256" key="6">
    <source>
        <dbReference type="ARBA" id="ARBA00022840"/>
    </source>
</evidence>
<accession>A0A1H8CTG4</accession>
<comment type="subcellular location">
    <subcellularLocation>
        <location evidence="8">Cytoplasm</location>
    </subcellularLocation>
</comment>
<dbReference type="CDD" id="cd02022">
    <property type="entry name" value="DPCK"/>
    <property type="match status" value="1"/>
</dbReference>
<evidence type="ECO:0000313" key="11">
    <source>
        <dbReference type="Proteomes" id="UP000199695"/>
    </source>
</evidence>
<dbReference type="GO" id="GO:0005524">
    <property type="term" value="F:ATP binding"/>
    <property type="evidence" value="ECO:0007669"/>
    <property type="project" value="UniProtKB-UniRule"/>
</dbReference>
<comment type="catalytic activity">
    <reaction evidence="8">
        <text>3'-dephospho-CoA + ATP = ADP + CoA + H(+)</text>
        <dbReference type="Rhea" id="RHEA:18245"/>
        <dbReference type="ChEBI" id="CHEBI:15378"/>
        <dbReference type="ChEBI" id="CHEBI:30616"/>
        <dbReference type="ChEBI" id="CHEBI:57287"/>
        <dbReference type="ChEBI" id="CHEBI:57328"/>
        <dbReference type="ChEBI" id="CHEBI:456216"/>
        <dbReference type="EC" id="2.7.1.24"/>
    </reaction>
</comment>
<evidence type="ECO:0000313" key="10">
    <source>
        <dbReference type="EMBL" id="SEM97618.1"/>
    </source>
</evidence>
<evidence type="ECO:0000256" key="7">
    <source>
        <dbReference type="ARBA" id="ARBA00022993"/>
    </source>
</evidence>
<keyword evidence="7 8" id="KW-0173">Coenzyme A biosynthesis</keyword>
<feature type="binding site" evidence="8">
    <location>
        <begin position="10"/>
        <end position="15"/>
    </location>
    <ligand>
        <name>ATP</name>
        <dbReference type="ChEBI" id="CHEBI:30616"/>
    </ligand>
</feature>
<keyword evidence="4 8" id="KW-0547">Nucleotide-binding</keyword>
<dbReference type="GO" id="GO:0004140">
    <property type="term" value="F:dephospho-CoA kinase activity"/>
    <property type="evidence" value="ECO:0007669"/>
    <property type="project" value="UniProtKB-UniRule"/>
</dbReference>
<dbReference type="AlphaFoldDB" id="A0A1H8CTG4"/>
<dbReference type="PANTHER" id="PTHR10695">
    <property type="entry name" value="DEPHOSPHO-COA KINASE-RELATED"/>
    <property type="match status" value="1"/>
</dbReference>
<comment type="similarity">
    <text evidence="1 8">Belongs to the CoaE family.</text>
</comment>
<dbReference type="Pfam" id="PF01121">
    <property type="entry name" value="CoaE"/>
    <property type="match status" value="1"/>
</dbReference>
<comment type="function">
    <text evidence="8">Catalyzes the phosphorylation of the 3'-hydroxyl group of dephosphocoenzyme A to form coenzyme A.</text>
</comment>